<dbReference type="EC" id="3.1.2.-" evidence="3"/>
<evidence type="ECO:0000313" key="3">
    <source>
        <dbReference type="EMBL" id="NYG34319.1"/>
    </source>
</evidence>
<dbReference type="PANTHER" id="PTHR31793:SF27">
    <property type="entry name" value="NOVEL THIOESTERASE SUPERFAMILY DOMAIN AND SAPOSIN A-TYPE DOMAIN CONTAINING PROTEIN (0610012H03RIK)"/>
    <property type="match status" value="1"/>
</dbReference>
<dbReference type="RefSeq" id="WP_218897848.1">
    <property type="nucleotide sequence ID" value="NZ_JACCFH010000001.1"/>
</dbReference>
<accession>A0A7Y9UD79</accession>
<name>A0A7Y9UD79_9BURK</name>
<keyword evidence="4" id="KW-1185">Reference proteome</keyword>
<dbReference type="Proteomes" id="UP000518288">
    <property type="component" value="Unassembled WGS sequence"/>
</dbReference>
<dbReference type="AlphaFoldDB" id="A0A7Y9UD79"/>
<dbReference type="SUPFAM" id="SSF54637">
    <property type="entry name" value="Thioesterase/thiol ester dehydrase-isomerase"/>
    <property type="match status" value="1"/>
</dbReference>
<dbReference type="EMBL" id="JACCFH010000001">
    <property type="protein sequence ID" value="NYG34319.1"/>
    <property type="molecule type" value="Genomic_DNA"/>
</dbReference>
<dbReference type="PIRSF" id="PIRSF003230">
    <property type="entry name" value="YbgC"/>
    <property type="match status" value="1"/>
</dbReference>
<dbReference type="PANTHER" id="PTHR31793">
    <property type="entry name" value="4-HYDROXYBENZOYL-COA THIOESTERASE FAMILY MEMBER"/>
    <property type="match status" value="1"/>
</dbReference>
<dbReference type="InterPro" id="IPR006684">
    <property type="entry name" value="YbgC/YbaW"/>
</dbReference>
<organism evidence="3 4">
    <name type="scientific">Sphaerotilus montanus</name>
    <dbReference type="NCBI Taxonomy" id="522889"/>
    <lineage>
        <taxon>Bacteria</taxon>
        <taxon>Pseudomonadati</taxon>
        <taxon>Pseudomonadota</taxon>
        <taxon>Betaproteobacteria</taxon>
        <taxon>Burkholderiales</taxon>
        <taxon>Sphaerotilaceae</taxon>
        <taxon>Sphaerotilus</taxon>
    </lineage>
</organism>
<comment type="similarity">
    <text evidence="1">Belongs to the 4-hydroxybenzoyl-CoA thioesterase family.</text>
</comment>
<evidence type="ECO:0000256" key="1">
    <source>
        <dbReference type="ARBA" id="ARBA00005953"/>
    </source>
</evidence>
<dbReference type="Pfam" id="PF13279">
    <property type="entry name" value="4HBT_2"/>
    <property type="match status" value="1"/>
</dbReference>
<evidence type="ECO:0000256" key="2">
    <source>
        <dbReference type="ARBA" id="ARBA00022801"/>
    </source>
</evidence>
<dbReference type="InterPro" id="IPR050563">
    <property type="entry name" value="4-hydroxybenzoyl-CoA_TE"/>
</dbReference>
<comment type="caution">
    <text evidence="3">The sequence shown here is derived from an EMBL/GenBank/DDBJ whole genome shotgun (WGS) entry which is preliminary data.</text>
</comment>
<reference evidence="3 4" key="1">
    <citation type="submission" date="2020-07" db="EMBL/GenBank/DDBJ databases">
        <title>Genomic Encyclopedia of Archaeal and Bacterial Type Strains, Phase II (KMG-II): from individual species to whole genera.</title>
        <authorList>
            <person name="Goeker M."/>
        </authorList>
    </citation>
    <scope>NUCLEOTIDE SEQUENCE [LARGE SCALE GENOMIC DNA]</scope>
    <source>
        <strain evidence="3 4">DSM 21226</strain>
    </source>
</reference>
<protein>
    <submittedName>
        <fullName evidence="3">Acyl-CoA thioester hydrolase</fullName>
        <ecNumber evidence="3">3.1.2.-</ecNumber>
    </submittedName>
</protein>
<gene>
    <name evidence="3" type="ORF">BDD16_003305</name>
</gene>
<dbReference type="InterPro" id="IPR029069">
    <property type="entry name" value="HotDog_dom_sf"/>
</dbReference>
<dbReference type="CDD" id="cd00586">
    <property type="entry name" value="4HBT"/>
    <property type="match status" value="1"/>
</dbReference>
<proteinExistence type="inferred from homology"/>
<keyword evidence="2 3" id="KW-0378">Hydrolase</keyword>
<dbReference type="GO" id="GO:0047617">
    <property type="term" value="F:fatty acyl-CoA hydrolase activity"/>
    <property type="evidence" value="ECO:0007669"/>
    <property type="project" value="TreeGrafter"/>
</dbReference>
<sequence length="148" mass="16426">MDISIASAPMHETSPRSLNVEFKVRDYECDMGHVVNHAVYLNYLEHARHELLGSMGIRFGDLAKRGIFLVVTRVEADFKASLISGDAFIVRTELQRHGRLRLQFNQQIQRSPDGKVMLSAIVTGTALNARGRPEIPAELDGLIGPSIS</sequence>
<dbReference type="Gene3D" id="3.10.129.10">
    <property type="entry name" value="Hotdog Thioesterase"/>
    <property type="match status" value="1"/>
</dbReference>
<evidence type="ECO:0000313" key="4">
    <source>
        <dbReference type="Proteomes" id="UP000518288"/>
    </source>
</evidence>